<feature type="domain" description="Initiator Rep protein WH1" evidence="3">
    <location>
        <begin position="115"/>
        <end position="225"/>
    </location>
</feature>
<gene>
    <name evidence="4" type="ordered locus">YPA_MT0044</name>
</gene>
<proteinExistence type="inferred from homology"/>
<dbReference type="GO" id="GO:0006270">
    <property type="term" value="P:DNA replication initiation"/>
    <property type="evidence" value="ECO:0007669"/>
    <property type="project" value="InterPro"/>
</dbReference>
<dbReference type="KEGG" id="ypa:YPA_MT0044"/>
<evidence type="ECO:0000313" key="4">
    <source>
        <dbReference type="EMBL" id="ABG16180.1"/>
    </source>
</evidence>
<accession>A0A0E1NL37</accession>
<evidence type="ECO:0000259" key="3">
    <source>
        <dbReference type="Pfam" id="PF01051"/>
    </source>
</evidence>
<dbReference type="EMBL" id="CP000309">
    <property type="protein sequence ID" value="ABG16180.1"/>
    <property type="molecule type" value="Genomic_DNA"/>
</dbReference>
<name>A0A0E1NL37_YERPA</name>
<protein>
    <submittedName>
        <fullName evidence="4">Replication protein A</fullName>
    </submittedName>
</protein>
<feature type="compositionally biased region" description="Acidic residues" evidence="2">
    <location>
        <begin position="304"/>
        <end position="320"/>
    </location>
</feature>
<dbReference type="InterPro" id="IPR036388">
    <property type="entry name" value="WH-like_DNA-bd_sf"/>
</dbReference>
<sequence length="354" mass="39773">MSENGNKNIAIVEAFSETDKKTGEVVTLVPNTNNTVQPVALMRLGLFVPTLKSTSRGRKGQMVSMDASAELKQLSLAKAEGYEDIRISGVRLDMDNDFKTWVGIIHAFAKHKVVGDTVTLPFVEFVRLCGIPTARSSAKLRKRLDSSLTRIATNTISFRSKGSDEYYVTHLVQTAKYSTKNDTVSLQADPKIFELYQFDKKVLLQLRAINELSRKESAQALYTFIESLPPDPAPISLARLRARLNLTSRTITQNATVRKAMEQLREIGYLDYTEVKRGSSVYFIIHYRRPKLRPALPPTKAAPEEPEEQEDNLPGDGQEDIIDVVPEEKDGEMVMLSKEELAILEELRKAKARK</sequence>
<dbReference type="HOGENOM" id="CLU_056709_0_0_6"/>
<dbReference type="GO" id="GO:0003887">
    <property type="term" value="F:DNA-directed DNA polymerase activity"/>
    <property type="evidence" value="ECO:0007669"/>
    <property type="project" value="InterPro"/>
</dbReference>
<organism evidence="4 5">
    <name type="scientific">Yersinia pestis bv. Antiqua (strain Antiqua)</name>
    <dbReference type="NCBI Taxonomy" id="360102"/>
    <lineage>
        <taxon>Bacteria</taxon>
        <taxon>Pseudomonadati</taxon>
        <taxon>Pseudomonadota</taxon>
        <taxon>Gammaproteobacteria</taxon>
        <taxon>Enterobacterales</taxon>
        <taxon>Yersiniaceae</taxon>
        <taxon>Yersinia</taxon>
    </lineage>
</organism>
<dbReference type="Gene3D" id="1.10.10.10">
    <property type="entry name" value="Winged helix-like DNA-binding domain superfamily/Winged helix DNA-binding domain"/>
    <property type="match status" value="1"/>
</dbReference>
<dbReference type="RefSeq" id="WP_002214164.1">
    <property type="nucleotide sequence ID" value="NC_008120.1"/>
</dbReference>
<reference evidence="4 5" key="1">
    <citation type="journal article" date="2006" name="J. Bacteriol.">
        <title>Complete genome sequence of Yersinia pestis strains Antiqua and Nepal516: evidence of gene reduction in an emerging pathogen.</title>
        <authorList>
            <person name="Chain P.S."/>
            <person name="Hu P."/>
            <person name="Malfatti S.A."/>
            <person name="Radnedge L."/>
            <person name="Larimer F."/>
            <person name="Vergez L.M."/>
            <person name="Worsham P."/>
            <person name="Chu M.C."/>
            <person name="Andersen G.L."/>
        </authorList>
    </citation>
    <scope>NUCLEOTIDE SEQUENCE [LARGE SCALE GENOMIC DNA]</scope>
    <source>
        <strain evidence="4 5">Antiqua</strain>
        <plasmid evidence="4 5">pMT</plasmid>
    </source>
</reference>
<evidence type="ECO:0000256" key="1">
    <source>
        <dbReference type="ARBA" id="ARBA00038283"/>
    </source>
</evidence>
<dbReference type="PATRIC" id="fig|360102.15.peg.4750"/>
<evidence type="ECO:0000256" key="2">
    <source>
        <dbReference type="SAM" id="MobiDB-lite"/>
    </source>
</evidence>
<dbReference type="Proteomes" id="UP000001971">
    <property type="component" value="Plasmid pMT"/>
</dbReference>
<feature type="region of interest" description="Disordered" evidence="2">
    <location>
        <begin position="294"/>
        <end position="320"/>
    </location>
</feature>
<geneLocation type="plasmid" evidence="4">
    <name>pMT</name>
</geneLocation>
<keyword evidence="4" id="KW-0614">Plasmid</keyword>
<dbReference type="AlphaFoldDB" id="A0A0E1NL37"/>
<dbReference type="Pfam" id="PF01051">
    <property type="entry name" value="Rep3_N"/>
    <property type="match status" value="1"/>
</dbReference>
<dbReference type="InterPro" id="IPR000525">
    <property type="entry name" value="Initiator_Rep_WH1"/>
</dbReference>
<dbReference type="GeneID" id="57977591"/>
<comment type="similarity">
    <text evidence="1">Belongs to the initiator RepB protein family.</text>
</comment>
<evidence type="ECO:0000313" key="5">
    <source>
        <dbReference type="Proteomes" id="UP000001971"/>
    </source>
</evidence>